<name>A0A413UEW9_9FIRM</name>
<sequence length="132" mass="15873">MRRKKMTDYVFEVMKRFPGSFINDDNELILIPKTNLYIRLEDVNSPTELKYKLLEWCSRDCSCALRYSQNWRNARYHDDVLARVNKCLGTNFTHDEMELIYDRLGNRCNRKLTQKFVSSGYDMKLLEDKKNE</sequence>
<dbReference type="AlphaFoldDB" id="A0A413UEW9"/>
<dbReference type="Proteomes" id="UP000285288">
    <property type="component" value="Unassembled WGS sequence"/>
</dbReference>
<evidence type="ECO:0000313" key="2">
    <source>
        <dbReference type="Proteomes" id="UP000285288"/>
    </source>
</evidence>
<organism evidence="1 2">
    <name type="scientific">Holdemanella biformis</name>
    <dbReference type="NCBI Taxonomy" id="1735"/>
    <lineage>
        <taxon>Bacteria</taxon>
        <taxon>Bacillati</taxon>
        <taxon>Bacillota</taxon>
        <taxon>Erysipelotrichia</taxon>
        <taxon>Erysipelotrichales</taxon>
        <taxon>Erysipelotrichaceae</taxon>
        <taxon>Holdemanella</taxon>
    </lineage>
</organism>
<reference evidence="1 2" key="1">
    <citation type="submission" date="2018-08" db="EMBL/GenBank/DDBJ databases">
        <title>A genome reference for cultivated species of the human gut microbiota.</title>
        <authorList>
            <person name="Zou Y."/>
            <person name="Xue W."/>
            <person name="Luo G."/>
        </authorList>
    </citation>
    <scope>NUCLEOTIDE SEQUENCE [LARGE SCALE GENOMIC DNA]</scope>
    <source>
        <strain evidence="1 2">AM42-13AC</strain>
    </source>
</reference>
<evidence type="ECO:0000313" key="1">
    <source>
        <dbReference type="EMBL" id="RHB08754.1"/>
    </source>
</evidence>
<gene>
    <name evidence="1" type="ORF">DW907_02390</name>
</gene>
<protein>
    <submittedName>
        <fullName evidence="1">Uncharacterized protein</fullName>
    </submittedName>
</protein>
<comment type="caution">
    <text evidence="1">The sequence shown here is derived from an EMBL/GenBank/DDBJ whole genome shotgun (WGS) entry which is preliminary data.</text>
</comment>
<accession>A0A413UEW9</accession>
<proteinExistence type="predicted"/>
<dbReference type="EMBL" id="QSGD01000005">
    <property type="protein sequence ID" value="RHB08754.1"/>
    <property type="molecule type" value="Genomic_DNA"/>
</dbReference>